<dbReference type="AlphaFoldDB" id="A0A2S7FDF2"/>
<dbReference type="GO" id="GO:0042910">
    <property type="term" value="F:xenobiotic transmembrane transporter activity"/>
    <property type="evidence" value="ECO:0007669"/>
    <property type="project" value="InterPro"/>
</dbReference>
<keyword evidence="11 13" id="KW-0472">Membrane</keyword>
<keyword evidence="5" id="KW-0813">Transport</keyword>
<dbReference type="InterPro" id="IPR002528">
    <property type="entry name" value="MATE_fam"/>
</dbReference>
<evidence type="ECO:0000256" key="9">
    <source>
        <dbReference type="ARBA" id="ARBA00022989"/>
    </source>
</evidence>
<evidence type="ECO:0000256" key="2">
    <source>
        <dbReference type="ARBA" id="ARBA00004651"/>
    </source>
</evidence>
<evidence type="ECO:0000256" key="3">
    <source>
        <dbReference type="ARBA" id="ARBA00010199"/>
    </source>
</evidence>
<feature type="transmembrane region" description="Helical" evidence="13">
    <location>
        <begin position="56"/>
        <end position="76"/>
    </location>
</feature>
<feature type="transmembrane region" description="Helical" evidence="13">
    <location>
        <begin position="320"/>
        <end position="340"/>
    </location>
</feature>
<reference evidence="15 17" key="2">
    <citation type="submission" date="2019-05" db="EMBL/GenBank/DDBJ databases">
        <authorList>
            <person name="Schori C."/>
            <person name="Ahrens C."/>
        </authorList>
    </citation>
    <scope>NUCLEOTIDE SEQUENCE [LARGE SCALE GENOMIC DNA]</scope>
    <source>
        <strain evidence="15 17">DSM 10702</strain>
    </source>
</reference>
<feature type="transmembrane region" description="Helical" evidence="13">
    <location>
        <begin position="193"/>
        <end position="215"/>
    </location>
</feature>
<evidence type="ECO:0000256" key="10">
    <source>
        <dbReference type="ARBA" id="ARBA00023065"/>
    </source>
</evidence>
<dbReference type="GO" id="GO:0006811">
    <property type="term" value="P:monoatomic ion transport"/>
    <property type="evidence" value="ECO:0007669"/>
    <property type="project" value="UniProtKB-KW"/>
</dbReference>
<dbReference type="InterPro" id="IPR048279">
    <property type="entry name" value="MdtK-like"/>
</dbReference>
<evidence type="ECO:0000256" key="12">
    <source>
        <dbReference type="ARBA" id="ARBA00031636"/>
    </source>
</evidence>
<reference evidence="14 16" key="1">
    <citation type="submission" date="2016-01" db="EMBL/GenBank/DDBJ databases">
        <title>Characterization of the Clostridium difficile lineages that are prevalent in Hong Kong and China.</title>
        <authorList>
            <person name="Kwok J.S.-L."/>
            <person name="Lam W.-Y."/>
            <person name="Ip M."/>
            <person name="Chan T.-F."/>
            <person name="Hawkey P.M."/>
            <person name="Tsui S.K.-W."/>
        </authorList>
    </citation>
    <scope>NUCLEOTIDE SEQUENCE [LARGE SCALE GENOMIC DNA]</scope>
    <source>
        <strain evidence="14 16">300064</strain>
    </source>
</reference>
<comment type="function">
    <text evidence="1">Multidrug efflux pump.</text>
</comment>
<evidence type="ECO:0000256" key="7">
    <source>
        <dbReference type="ARBA" id="ARBA00022475"/>
    </source>
</evidence>
<dbReference type="PANTHER" id="PTHR43298">
    <property type="entry name" value="MULTIDRUG RESISTANCE PROTEIN NORM-RELATED"/>
    <property type="match status" value="1"/>
</dbReference>
<evidence type="ECO:0000313" key="15">
    <source>
        <dbReference type="EMBL" id="QMW92992.1"/>
    </source>
</evidence>
<keyword evidence="9 13" id="KW-1133">Transmembrane helix</keyword>
<dbReference type="Proteomes" id="UP000238081">
    <property type="component" value="Unassembled WGS sequence"/>
</dbReference>
<evidence type="ECO:0000256" key="5">
    <source>
        <dbReference type="ARBA" id="ARBA00022448"/>
    </source>
</evidence>
<organism evidence="14 16">
    <name type="scientific">Clostridium butyricum</name>
    <dbReference type="NCBI Taxonomy" id="1492"/>
    <lineage>
        <taxon>Bacteria</taxon>
        <taxon>Bacillati</taxon>
        <taxon>Bacillota</taxon>
        <taxon>Clostridia</taxon>
        <taxon>Eubacteriales</taxon>
        <taxon>Clostridiaceae</taxon>
        <taxon>Clostridium</taxon>
    </lineage>
</organism>
<dbReference type="RefSeq" id="WP_027634732.1">
    <property type="nucleotide sequence ID" value="NZ_AP019717.1"/>
</dbReference>
<proteinExistence type="inferred from homology"/>
<keyword evidence="6" id="KW-0050">Antiport</keyword>
<evidence type="ECO:0000313" key="17">
    <source>
        <dbReference type="Proteomes" id="UP000515243"/>
    </source>
</evidence>
<gene>
    <name evidence="14" type="ORF">AWN73_09690</name>
    <name evidence="15" type="ORF">FF104_18920</name>
</gene>
<name>A0A2S7FDF2_CLOBU</name>
<protein>
    <recommendedName>
        <fullName evidence="4">Probable multidrug resistance protein NorM</fullName>
    </recommendedName>
    <alternativeName>
        <fullName evidence="12">Multidrug-efflux transporter</fullName>
    </alternativeName>
</protein>
<evidence type="ECO:0000256" key="13">
    <source>
        <dbReference type="SAM" id="Phobius"/>
    </source>
</evidence>
<dbReference type="GeneID" id="92946288"/>
<feature type="transmembrane region" description="Helical" evidence="13">
    <location>
        <begin position="163"/>
        <end position="181"/>
    </location>
</feature>
<dbReference type="Pfam" id="PF01554">
    <property type="entry name" value="MatE"/>
    <property type="match status" value="2"/>
</dbReference>
<dbReference type="InterPro" id="IPR050222">
    <property type="entry name" value="MATE_MdtK"/>
</dbReference>
<feature type="transmembrane region" description="Helical" evidence="13">
    <location>
        <begin position="88"/>
        <end position="109"/>
    </location>
</feature>
<feature type="transmembrane region" description="Helical" evidence="13">
    <location>
        <begin position="129"/>
        <end position="151"/>
    </location>
</feature>
<feature type="transmembrane region" description="Helical" evidence="13">
    <location>
        <begin position="416"/>
        <end position="436"/>
    </location>
</feature>
<evidence type="ECO:0000256" key="8">
    <source>
        <dbReference type="ARBA" id="ARBA00022692"/>
    </source>
</evidence>
<dbReference type="EMBL" id="CP040627">
    <property type="protein sequence ID" value="QMW92992.1"/>
    <property type="molecule type" value="Genomic_DNA"/>
</dbReference>
<accession>A0A2S7FDF2</accession>
<evidence type="ECO:0000256" key="6">
    <source>
        <dbReference type="ARBA" id="ARBA00022449"/>
    </source>
</evidence>
<feature type="transmembrane region" description="Helical" evidence="13">
    <location>
        <begin position="386"/>
        <end position="410"/>
    </location>
</feature>
<feature type="transmembrane region" description="Helical" evidence="13">
    <location>
        <begin position="282"/>
        <end position="299"/>
    </location>
</feature>
<evidence type="ECO:0000256" key="11">
    <source>
        <dbReference type="ARBA" id="ARBA00023136"/>
    </source>
</evidence>
<dbReference type="Proteomes" id="UP000515243">
    <property type="component" value="Chromosome 2"/>
</dbReference>
<keyword evidence="10" id="KW-0406">Ion transport</keyword>
<dbReference type="GO" id="GO:0015297">
    <property type="term" value="F:antiporter activity"/>
    <property type="evidence" value="ECO:0007669"/>
    <property type="project" value="UniProtKB-KW"/>
</dbReference>
<evidence type="ECO:0000256" key="1">
    <source>
        <dbReference type="ARBA" id="ARBA00003408"/>
    </source>
</evidence>
<sequence length="446" mass="49523">MFNKDKFYKDILSIAVPITVQSFFQSSVSVIDQIMVGQLGSVSIAGAGLGGKFSSLFSVTISAIATGAGILISQYYGSKNKKGINDSFICNMYFSLIISVFFTVISFVFPIKLMSIYSTDLDTINASASYLKIVSIGFIPMTLTLIISTFLRCIGYAKYPMCASIISVFINTGLNYLLIFGKSIFPAMGLEGAAWATNIARIFEFILIFIFLLVIKRKKKLYISFNLKMDFNFIRKVILILYPMLICEFLWSLGENGYAMIYGRIGTEACAAMTLTGPIQSLLIGIFSGIASASGIISGKALGDRQFEDAYIMSKKIFKIGVVGSIIIGIFLSAIASLYVKMFQVNYDIKHNTIYILYGFSLILFAKVSNMILGGGILRSGGNTKLVMFIDIIGTWMFGIPIGFIAAFIFRMPIYQVYFLLSLEEIIRLFISLIVFKKRLWIRNIT</sequence>
<comment type="subcellular location">
    <subcellularLocation>
        <location evidence="2">Cell membrane</location>
        <topology evidence="2">Multi-pass membrane protein</topology>
    </subcellularLocation>
</comment>
<dbReference type="GO" id="GO:0005886">
    <property type="term" value="C:plasma membrane"/>
    <property type="evidence" value="ECO:0007669"/>
    <property type="project" value="UniProtKB-SubCell"/>
</dbReference>
<evidence type="ECO:0000313" key="14">
    <source>
        <dbReference type="EMBL" id="PPV16774.1"/>
    </source>
</evidence>
<evidence type="ECO:0000313" key="16">
    <source>
        <dbReference type="Proteomes" id="UP000238081"/>
    </source>
</evidence>
<dbReference type="PANTHER" id="PTHR43298:SF2">
    <property type="entry name" value="FMN_FAD EXPORTER YEEO-RELATED"/>
    <property type="match status" value="1"/>
</dbReference>
<keyword evidence="7" id="KW-1003">Cell membrane</keyword>
<dbReference type="EMBL" id="LRDH01000067">
    <property type="protein sequence ID" value="PPV16774.1"/>
    <property type="molecule type" value="Genomic_DNA"/>
</dbReference>
<dbReference type="PIRSF" id="PIRSF006603">
    <property type="entry name" value="DinF"/>
    <property type="match status" value="1"/>
</dbReference>
<evidence type="ECO:0000256" key="4">
    <source>
        <dbReference type="ARBA" id="ARBA00020268"/>
    </source>
</evidence>
<comment type="similarity">
    <text evidence="3">Belongs to the multi antimicrobial extrusion (MATE) (TC 2.A.66.1) family.</text>
</comment>
<feature type="transmembrane region" description="Helical" evidence="13">
    <location>
        <begin position="236"/>
        <end position="254"/>
    </location>
</feature>
<keyword evidence="8 13" id="KW-0812">Transmembrane</keyword>
<feature type="transmembrane region" description="Helical" evidence="13">
    <location>
        <begin position="352"/>
        <end position="374"/>
    </location>
</feature>
<dbReference type="NCBIfam" id="TIGR00797">
    <property type="entry name" value="matE"/>
    <property type="match status" value="1"/>
</dbReference>